<gene>
    <name evidence="2" type="ORF">DBRI00130_LOCUS22252</name>
    <name evidence="1" type="ORF">DBRI1063_LOCUS5334</name>
</gene>
<name>A0A6S9C7K7_9STRA</name>
<organism evidence="2">
    <name type="scientific">Ditylum brightwellii</name>
    <dbReference type="NCBI Taxonomy" id="49249"/>
    <lineage>
        <taxon>Eukaryota</taxon>
        <taxon>Sar</taxon>
        <taxon>Stramenopiles</taxon>
        <taxon>Ochrophyta</taxon>
        <taxon>Bacillariophyta</taxon>
        <taxon>Mediophyceae</taxon>
        <taxon>Lithodesmiophycidae</taxon>
        <taxon>Lithodesmiales</taxon>
        <taxon>Lithodesmiaceae</taxon>
        <taxon>Ditylum</taxon>
    </lineage>
</organism>
<dbReference type="Pfam" id="PF05348">
    <property type="entry name" value="UMP1"/>
    <property type="match status" value="1"/>
</dbReference>
<dbReference type="AlphaFoldDB" id="A0A6S9C7K7"/>
<evidence type="ECO:0000313" key="1">
    <source>
        <dbReference type="EMBL" id="CAD9319294.1"/>
    </source>
</evidence>
<accession>A0A6S9C7K7</accession>
<dbReference type="EMBL" id="HBGN01008348">
    <property type="protein sequence ID" value="CAD9319294.1"/>
    <property type="molecule type" value="Transcribed_RNA"/>
</dbReference>
<proteinExistence type="predicted"/>
<dbReference type="EMBL" id="HBNS01028283">
    <property type="protein sequence ID" value="CAE4621217.1"/>
    <property type="molecule type" value="Transcribed_RNA"/>
</dbReference>
<sequence>MDPTSSSIPMMRKPTNFMSVGPNGDNLASSAVQSHPIDRMQRSGASTSSFDLDSIRRLYGSGLAMRLATERHHASNVGGRLPGMDATPNSNAMMDTITGDDITIDFQDFLNMPANRPESTIMASGNGGGGAIDIGPHAAMEAKLRL</sequence>
<evidence type="ECO:0000313" key="2">
    <source>
        <dbReference type="EMBL" id="CAE4621217.1"/>
    </source>
</evidence>
<reference evidence="2" key="1">
    <citation type="submission" date="2021-01" db="EMBL/GenBank/DDBJ databases">
        <authorList>
            <person name="Corre E."/>
            <person name="Pelletier E."/>
            <person name="Niang G."/>
            <person name="Scheremetjew M."/>
            <person name="Finn R."/>
            <person name="Kale V."/>
            <person name="Holt S."/>
            <person name="Cochrane G."/>
            <person name="Meng A."/>
            <person name="Brown T."/>
            <person name="Cohen L."/>
        </authorList>
    </citation>
    <scope>NUCLEOTIDE SEQUENCE</scope>
    <source>
        <strain evidence="2">GSO104</strain>
        <strain evidence="1">Pop2</strain>
    </source>
</reference>
<protein>
    <submittedName>
        <fullName evidence="2">Uncharacterized protein</fullName>
    </submittedName>
</protein>